<dbReference type="InterPro" id="IPR002401">
    <property type="entry name" value="Cyt_P450_E_grp-I"/>
</dbReference>
<dbReference type="GO" id="GO:0006082">
    <property type="term" value="P:organic acid metabolic process"/>
    <property type="evidence" value="ECO:0007669"/>
    <property type="project" value="TreeGrafter"/>
</dbReference>
<evidence type="ECO:0000256" key="13">
    <source>
        <dbReference type="SAM" id="MobiDB-lite"/>
    </source>
</evidence>
<dbReference type="Pfam" id="PF00067">
    <property type="entry name" value="p450"/>
    <property type="match status" value="1"/>
</dbReference>
<dbReference type="GO" id="GO:0005506">
    <property type="term" value="F:iron ion binding"/>
    <property type="evidence" value="ECO:0007669"/>
    <property type="project" value="InterPro"/>
</dbReference>
<dbReference type="Proteomes" id="UP000189704">
    <property type="component" value="Unplaced"/>
</dbReference>
<feature type="non-terminal residue" evidence="16">
    <location>
        <position position="280"/>
    </location>
</feature>
<evidence type="ECO:0000256" key="12">
    <source>
        <dbReference type="ARBA" id="ARBA00023136"/>
    </source>
</evidence>
<evidence type="ECO:0000256" key="8">
    <source>
        <dbReference type="ARBA" id="ARBA00022848"/>
    </source>
</evidence>
<keyword evidence="11" id="KW-0503">Monooxygenase</keyword>
<evidence type="ECO:0000256" key="9">
    <source>
        <dbReference type="ARBA" id="ARBA00023002"/>
    </source>
</evidence>
<evidence type="ECO:0000313" key="15">
    <source>
        <dbReference type="Proteomes" id="UP000189704"/>
    </source>
</evidence>
<keyword evidence="5" id="KW-0349">Heme</keyword>
<keyword evidence="6" id="KW-0479">Metal-binding</keyword>
<keyword evidence="9" id="KW-0560">Oxidoreductase</keyword>
<comment type="cofactor">
    <cofactor evidence="1">
        <name>heme</name>
        <dbReference type="ChEBI" id="CHEBI:30413"/>
    </cofactor>
</comment>
<evidence type="ECO:0000256" key="3">
    <source>
        <dbReference type="ARBA" id="ARBA00004406"/>
    </source>
</evidence>
<dbReference type="Gene3D" id="1.10.630.10">
    <property type="entry name" value="Cytochrome P450"/>
    <property type="match status" value="1"/>
</dbReference>
<evidence type="ECO:0000313" key="16">
    <source>
        <dbReference type="RefSeq" id="XP_021571450.1"/>
    </source>
</evidence>
<dbReference type="GO" id="GO:0006805">
    <property type="term" value="P:xenobiotic metabolic process"/>
    <property type="evidence" value="ECO:0007669"/>
    <property type="project" value="TreeGrafter"/>
</dbReference>
<comment type="similarity">
    <text evidence="4">Belongs to the cytochrome P450 family.</text>
</comment>
<keyword evidence="12" id="KW-0472">Membrane</keyword>
<dbReference type="PANTHER" id="PTHR24300">
    <property type="entry name" value="CYTOCHROME P450 508A4-RELATED"/>
    <property type="match status" value="1"/>
</dbReference>
<dbReference type="RefSeq" id="XP_021571450.1">
    <property type="nucleotide sequence ID" value="XM_021715775.1"/>
</dbReference>
<protein>
    <submittedName>
        <fullName evidence="16">Cytochrome P450 2C21-like</fullName>
    </submittedName>
</protein>
<keyword evidence="8" id="KW-0492">Microsome</keyword>
<accession>A0A3Q0EAU6</accession>
<evidence type="ECO:0000256" key="14">
    <source>
        <dbReference type="SAM" id="SignalP"/>
    </source>
</evidence>
<evidence type="ECO:0000256" key="5">
    <source>
        <dbReference type="ARBA" id="ARBA00022617"/>
    </source>
</evidence>
<evidence type="ECO:0000256" key="2">
    <source>
        <dbReference type="ARBA" id="ARBA00004174"/>
    </source>
</evidence>
<dbReference type="GO" id="GO:0016712">
    <property type="term" value="F:oxidoreductase activity, acting on paired donors, with incorporation or reduction of molecular oxygen, reduced flavin or flavoprotein as one donor, and incorporation of one atom of oxygen"/>
    <property type="evidence" value="ECO:0007669"/>
    <property type="project" value="TreeGrafter"/>
</dbReference>
<name>A0A3Q0EAU6_CARSF</name>
<evidence type="ECO:0000256" key="6">
    <source>
        <dbReference type="ARBA" id="ARBA00022723"/>
    </source>
</evidence>
<feature type="region of interest" description="Disordered" evidence="13">
    <location>
        <begin position="219"/>
        <end position="280"/>
    </location>
</feature>
<dbReference type="PANTHER" id="PTHR24300:SF200">
    <property type="entry name" value="CYTOCHROME P450 2C70"/>
    <property type="match status" value="1"/>
</dbReference>
<dbReference type="AlphaFoldDB" id="A0A3Q0EAU6"/>
<proteinExistence type="inferred from homology"/>
<sequence length="280" mass="31222">MDPFIILVICLSCLIIFSMWNGSYARRKLPPRSTPLPIVGNILQLNTKDISKSISMATKDYDPVFTVYLGMMPTVVLYGFEAIKEALIDQAEEFSSRGSFPVLEEITKKLGLIFSNGERWKQIRHFSLMILQNMGMGKKTIEDKIQEEALCLVKELKPTHLSPCDLAFLLACAPCNVISSIIFQDRFDYGDQKFPTLLKYFHEKLEIVSTSRIQVRSRFSTNGNRAPSPCRQGTCSPAPRAPIPGPEPSPCAAPPGHPVAPPTLELKPPWSSAALKRSPR</sequence>
<keyword evidence="10" id="KW-0408">Iron</keyword>
<organism evidence="15 16">
    <name type="scientific">Carlito syrichta</name>
    <name type="common">Philippine tarsier</name>
    <name type="synonym">Tarsius syrichta</name>
    <dbReference type="NCBI Taxonomy" id="1868482"/>
    <lineage>
        <taxon>Eukaryota</taxon>
        <taxon>Metazoa</taxon>
        <taxon>Chordata</taxon>
        <taxon>Craniata</taxon>
        <taxon>Vertebrata</taxon>
        <taxon>Euteleostomi</taxon>
        <taxon>Mammalia</taxon>
        <taxon>Eutheria</taxon>
        <taxon>Euarchontoglires</taxon>
        <taxon>Primates</taxon>
        <taxon>Haplorrhini</taxon>
        <taxon>Tarsiiformes</taxon>
        <taxon>Tarsiidae</taxon>
        <taxon>Carlito</taxon>
    </lineage>
</organism>
<dbReference type="OrthoDB" id="1055148at2759"/>
<feature type="signal peptide" evidence="14">
    <location>
        <begin position="1"/>
        <end position="25"/>
    </location>
</feature>
<reference evidence="16" key="1">
    <citation type="submission" date="2025-08" db="UniProtKB">
        <authorList>
            <consortium name="RefSeq"/>
        </authorList>
    </citation>
    <scope>IDENTIFICATION</scope>
</reference>
<gene>
    <name evidence="16" type="primary">LOC110596230</name>
</gene>
<dbReference type="SUPFAM" id="SSF48264">
    <property type="entry name" value="Cytochrome P450"/>
    <property type="match status" value="1"/>
</dbReference>
<dbReference type="InterPro" id="IPR001128">
    <property type="entry name" value="Cyt_P450"/>
</dbReference>
<evidence type="ECO:0000256" key="11">
    <source>
        <dbReference type="ARBA" id="ARBA00023033"/>
    </source>
</evidence>
<keyword evidence="7" id="KW-0256">Endoplasmic reticulum</keyword>
<evidence type="ECO:0000256" key="4">
    <source>
        <dbReference type="ARBA" id="ARBA00010617"/>
    </source>
</evidence>
<dbReference type="FunFam" id="1.10.630.10:FF:000238">
    <property type="entry name" value="Cytochrome P450 2A6"/>
    <property type="match status" value="1"/>
</dbReference>
<dbReference type="GO" id="GO:0020037">
    <property type="term" value="F:heme binding"/>
    <property type="evidence" value="ECO:0007669"/>
    <property type="project" value="InterPro"/>
</dbReference>
<feature type="chain" id="PRO_5018121583" evidence="14">
    <location>
        <begin position="26"/>
        <end position="280"/>
    </location>
</feature>
<keyword evidence="15" id="KW-1185">Reference proteome</keyword>
<keyword evidence="14" id="KW-0732">Signal</keyword>
<dbReference type="PRINTS" id="PR00463">
    <property type="entry name" value="EP450I"/>
</dbReference>
<dbReference type="KEGG" id="csyr:110596230"/>
<evidence type="ECO:0000256" key="10">
    <source>
        <dbReference type="ARBA" id="ARBA00023004"/>
    </source>
</evidence>
<dbReference type="InterPro" id="IPR036396">
    <property type="entry name" value="Cyt_P450_sf"/>
</dbReference>
<feature type="compositionally biased region" description="Polar residues" evidence="13">
    <location>
        <begin position="219"/>
        <end position="235"/>
    </location>
</feature>
<comment type="subcellular location">
    <subcellularLocation>
        <location evidence="3">Endoplasmic reticulum membrane</location>
        <topology evidence="3">Peripheral membrane protein</topology>
    </subcellularLocation>
    <subcellularLocation>
        <location evidence="2">Microsome membrane</location>
        <topology evidence="2">Peripheral membrane protein</topology>
    </subcellularLocation>
</comment>
<dbReference type="GO" id="GO:0005789">
    <property type="term" value="C:endoplasmic reticulum membrane"/>
    <property type="evidence" value="ECO:0007669"/>
    <property type="project" value="UniProtKB-SubCell"/>
</dbReference>
<evidence type="ECO:0000256" key="7">
    <source>
        <dbReference type="ARBA" id="ARBA00022824"/>
    </source>
</evidence>
<evidence type="ECO:0000256" key="1">
    <source>
        <dbReference type="ARBA" id="ARBA00001971"/>
    </source>
</evidence>
<dbReference type="InterPro" id="IPR050182">
    <property type="entry name" value="Cytochrome_P450_fam2"/>
</dbReference>
<dbReference type="GeneID" id="110596230"/>
<feature type="compositionally biased region" description="Pro residues" evidence="13">
    <location>
        <begin position="239"/>
        <end position="261"/>
    </location>
</feature>